<organism evidence="1 2">
    <name type="scientific">Pararhizobium polonicum</name>
    <dbReference type="NCBI Taxonomy" id="1612624"/>
    <lineage>
        <taxon>Bacteria</taxon>
        <taxon>Pseudomonadati</taxon>
        <taxon>Pseudomonadota</taxon>
        <taxon>Alphaproteobacteria</taxon>
        <taxon>Hyphomicrobiales</taxon>
        <taxon>Rhizobiaceae</taxon>
        <taxon>Rhizobium/Agrobacterium group</taxon>
        <taxon>Pararhizobium</taxon>
    </lineage>
</organism>
<keyword evidence="2" id="KW-1185">Reference proteome</keyword>
<dbReference type="OrthoDB" id="7961287at2"/>
<dbReference type="SUPFAM" id="SSF53474">
    <property type="entry name" value="alpha/beta-Hydrolases"/>
    <property type="match status" value="1"/>
</dbReference>
<reference evidence="1 2" key="1">
    <citation type="journal article" date="2016" name="Syst. Appl. Microbiol.">
        <title>Pararhizobium polonicum sp. nov. isolated from tumors on stone fruit rootstocks.</title>
        <authorList>
            <person name="Pulawska J."/>
            <person name="Kuzmanovic N."/>
            <person name="Willems A."/>
            <person name="Pothier J.F."/>
        </authorList>
    </citation>
    <scope>NUCLEOTIDE SEQUENCE [LARGE SCALE GENOMIC DNA]</scope>
    <source>
        <strain evidence="1 2">F5.1</strain>
    </source>
</reference>
<dbReference type="Proteomes" id="UP000093111">
    <property type="component" value="Unassembled WGS sequence"/>
</dbReference>
<sequence>MTAKRCSLLHIAFDGPETGEPWLILHDRHGDLAAARQLCEAQLTPGTRRISVRSARTQTRGSLVPPKGNFWFIGPLHQPELSTLGDALYQLDRLLDDVRDIDGYSRLSLLGDGEGGTVALLLALLRPDMIGHVVAMNAFFPRNFARMPVQIGDVTGLTVVLSRDDGVTAAELTRIAPGLAVSVCESRQSSEARGGQGGVFVED</sequence>
<dbReference type="EMBL" id="LGLV01000023">
    <property type="protein sequence ID" value="OBZ92120.1"/>
    <property type="molecule type" value="Genomic_DNA"/>
</dbReference>
<dbReference type="Gene3D" id="3.40.50.1820">
    <property type="entry name" value="alpha/beta hydrolase"/>
    <property type="match status" value="1"/>
</dbReference>
<comment type="caution">
    <text evidence="1">The sequence shown here is derived from an EMBL/GenBank/DDBJ whole genome shotgun (WGS) entry which is preliminary data.</text>
</comment>
<evidence type="ECO:0000313" key="1">
    <source>
        <dbReference type="EMBL" id="OBZ92120.1"/>
    </source>
</evidence>
<name>A0A1C7NSY5_9HYPH</name>
<proteinExistence type="predicted"/>
<dbReference type="InterPro" id="IPR029058">
    <property type="entry name" value="AB_hydrolase_fold"/>
</dbReference>
<evidence type="ECO:0000313" key="2">
    <source>
        <dbReference type="Proteomes" id="UP000093111"/>
    </source>
</evidence>
<evidence type="ECO:0008006" key="3">
    <source>
        <dbReference type="Google" id="ProtNLM"/>
    </source>
</evidence>
<accession>A0A1C7NSY5</accession>
<dbReference type="AlphaFoldDB" id="A0A1C7NSY5"/>
<protein>
    <recommendedName>
        <fullName evidence="3">Phospholipase/carboxylesterase/thioesterase domain-containing protein</fullName>
    </recommendedName>
</protein>
<dbReference type="PATRIC" id="fig|1612624.7.peg.3834"/>
<gene>
    <name evidence="1" type="ORF">ADU59_28305</name>
</gene>
<dbReference type="RefSeq" id="WP_068958998.1">
    <property type="nucleotide sequence ID" value="NZ_LGLV01000023.1"/>
</dbReference>